<dbReference type="CDD" id="cd11293">
    <property type="entry name" value="gelsolin_S4_like"/>
    <property type="match status" value="1"/>
</dbReference>
<evidence type="ECO:0000256" key="1">
    <source>
        <dbReference type="ARBA" id="ARBA00023203"/>
    </source>
</evidence>
<feature type="domain" description="Gelsolin-like" evidence="2">
    <location>
        <begin position="90"/>
        <end position="169"/>
    </location>
</feature>
<dbReference type="InterPro" id="IPR007122">
    <property type="entry name" value="Villin/Gelsolin"/>
</dbReference>
<dbReference type="PANTHER" id="PTHR11977:SF33">
    <property type="entry name" value="ADVILLIN"/>
    <property type="match status" value="1"/>
</dbReference>
<dbReference type="EMBL" id="JASSZA010000009">
    <property type="protein sequence ID" value="KAK2101936.1"/>
    <property type="molecule type" value="Genomic_DNA"/>
</dbReference>
<dbReference type="PRINTS" id="PR00597">
    <property type="entry name" value="GELSOLIN"/>
</dbReference>
<evidence type="ECO:0000313" key="4">
    <source>
        <dbReference type="Proteomes" id="UP001266305"/>
    </source>
</evidence>
<reference evidence="3 4" key="1">
    <citation type="submission" date="2023-05" db="EMBL/GenBank/DDBJ databases">
        <title>B98-5 Cell Line De Novo Hybrid Assembly: An Optical Mapping Approach.</title>
        <authorList>
            <person name="Kananen K."/>
            <person name="Auerbach J.A."/>
            <person name="Kautto E."/>
            <person name="Blachly J.S."/>
        </authorList>
    </citation>
    <scope>NUCLEOTIDE SEQUENCE [LARGE SCALE GENOMIC DNA]</scope>
    <source>
        <strain evidence="3">B95-8</strain>
        <tissue evidence="3">Cell line</tissue>
    </source>
</reference>
<dbReference type="Gene3D" id="3.40.20.10">
    <property type="entry name" value="Severin"/>
    <property type="match status" value="2"/>
</dbReference>
<dbReference type="InterPro" id="IPR029006">
    <property type="entry name" value="ADF-H/Gelsolin-like_dom_sf"/>
</dbReference>
<sequence>MKGYPGSTNVETVNDGAESAMFKQLFQKWSVKDQTMGLGKTFSIGQTAKVFQDKFDVTLLHTKPELAAQERMVDDGDGKVEIWRIENLELVPVEYQWYGFFYGGDCYLVLYTYEVNGKPQYILYIWQGRHASQDELAASAFQAVEVDRQFDGAAVQVRVRMGTEPRHFMAIFKGKLVIFEVRML</sequence>
<evidence type="ECO:0000259" key="2">
    <source>
        <dbReference type="Pfam" id="PF00626"/>
    </source>
</evidence>
<protein>
    <recommendedName>
        <fullName evidence="2">Gelsolin-like domain-containing protein</fullName>
    </recommendedName>
</protein>
<dbReference type="Proteomes" id="UP001266305">
    <property type="component" value="Unassembled WGS sequence"/>
</dbReference>
<keyword evidence="4" id="KW-1185">Reference proteome</keyword>
<gene>
    <name evidence="3" type="ORF">P7K49_019603</name>
</gene>
<evidence type="ECO:0000313" key="3">
    <source>
        <dbReference type="EMBL" id="KAK2101936.1"/>
    </source>
</evidence>
<dbReference type="InterPro" id="IPR007123">
    <property type="entry name" value="Gelsolin-like_dom"/>
</dbReference>
<keyword evidence="1" id="KW-0009">Actin-binding</keyword>
<organism evidence="3 4">
    <name type="scientific">Saguinus oedipus</name>
    <name type="common">Cotton-top tamarin</name>
    <name type="synonym">Oedipomidas oedipus</name>
    <dbReference type="NCBI Taxonomy" id="9490"/>
    <lineage>
        <taxon>Eukaryota</taxon>
        <taxon>Metazoa</taxon>
        <taxon>Chordata</taxon>
        <taxon>Craniata</taxon>
        <taxon>Vertebrata</taxon>
        <taxon>Euteleostomi</taxon>
        <taxon>Mammalia</taxon>
        <taxon>Eutheria</taxon>
        <taxon>Euarchontoglires</taxon>
        <taxon>Primates</taxon>
        <taxon>Haplorrhini</taxon>
        <taxon>Platyrrhini</taxon>
        <taxon>Cebidae</taxon>
        <taxon>Callitrichinae</taxon>
        <taxon>Saguinus</taxon>
    </lineage>
</organism>
<dbReference type="Pfam" id="PF00626">
    <property type="entry name" value="Gelsolin"/>
    <property type="match status" value="1"/>
</dbReference>
<name>A0ABQ9UXU3_SAGOE</name>
<dbReference type="SMART" id="SM00262">
    <property type="entry name" value="GEL"/>
    <property type="match status" value="1"/>
</dbReference>
<dbReference type="PANTHER" id="PTHR11977">
    <property type="entry name" value="VILLIN"/>
    <property type="match status" value="1"/>
</dbReference>
<accession>A0ABQ9UXU3</accession>
<proteinExistence type="predicted"/>
<comment type="caution">
    <text evidence="3">The sequence shown here is derived from an EMBL/GenBank/DDBJ whole genome shotgun (WGS) entry which is preliminary data.</text>
</comment>
<dbReference type="SUPFAM" id="SSF55753">
    <property type="entry name" value="Actin depolymerizing proteins"/>
    <property type="match status" value="2"/>
</dbReference>